<proteinExistence type="predicted"/>
<dbReference type="AlphaFoldDB" id="A0A919E596"/>
<dbReference type="GO" id="GO:0003677">
    <property type="term" value="F:DNA binding"/>
    <property type="evidence" value="ECO:0007669"/>
    <property type="project" value="InterPro"/>
</dbReference>
<dbReference type="Pfam" id="PF01381">
    <property type="entry name" value="HTH_3"/>
    <property type="match status" value="1"/>
</dbReference>
<dbReference type="SMART" id="SM00530">
    <property type="entry name" value="HTH_XRE"/>
    <property type="match status" value="1"/>
</dbReference>
<sequence>MTPFGQKMRDLRKVKGVSQSQMATDLGVSPAYLSALEHGKRGQPSYPLLQKIIHYFGLIWDDAEQLERLASLSRPRVVIDTSGLDARATEAVNLLSRRIGRMDDDTLDALLKVVKS</sequence>
<evidence type="ECO:0000313" key="2">
    <source>
        <dbReference type="EMBL" id="GHF15245.1"/>
    </source>
</evidence>
<protein>
    <submittedName>
        <fullName evidence="2">Transcriptional regulator</fullName>
    </submittedName>
</protein>
<dbReference type="InterPro" id="IPR001387">
    <property type="entry name" value="Cro/C1-type_HTH"/>
</dbReference>
<feature type="domain" description="HTH cro/C1-type" evidence="1">
    <location>
        <begin position="8"/>
        <end position="66"/>
    </location>
</feature>
<keyword evidence="3" id="KW-1185">Reference proteome</keyword>
<accession>A0A919E596</accession>
<dbReference type="PROSITE" id="PS50943">
    <property type="entry name" value="HTH_CROC1"/>
    <property type="match status" value="1"/>
</dbReference>
<organism evidence="2 3">
    <name type="scientific">Kordiimonas sediminis</name>
    <dbReference type="NCBI Taxonomy" id="1735581"/>
    <lineage>
        <taxon>Bacteria</taxon>
        <taxon>Pseudomonadati</taxon>
        <taxon>Pseudomonadota</taxon>
        <taxon>Alphaproteobacteria</taxon>
        <taxon>Kordiimonadales</taxon>
        <taxon>Kordiimonadaceae</taxon>
        <taxon>Kordiimonas</taxon>
    </lineage>
</organism>
<gene>
    <name evidence="2" type="ORF">GCM10017044_06730</name>
</gene>
<dbReference type="Gene3D" id="1.10.260.40">
    <property type="entry name" value="lambda repressor-like DNA-binding domains"/>
    <property type="match status" value="1"/>
</dbReference>
<reference evidence="2" key="2">
    <citation type="submission" date="2020-09" db="EMBL/GenBank/DDBJ databases">
        <authorList>
            <person name="Sun Q."/>
            <person name="Kim S."/>
        </authorList>
    </citation>
    <scope>NUCLEOTIDE SEQUENCE</scope>
    <source>
        <strain evidence="2">KCTC 42590</strain>
    </source>
</reference>
<dbReference type="RefSeq" id="WP_191250132.1">
    <property type="nucleotide sequence ID" value="NZ_BNCI01000001.1"/>
</dbReference>
<evidence type="ECO:0000259" key="1">
    <source>
        <dbReference type="PROSITE" id="PS50943"/>
    </source>
</evidence>
<evidence type="ECO:0000313" key="3">
    <source>
        <dbReference type="Proteomes" id="UP000630923"/>
    </source>
</evidence>
<dbReference type="EMBL" id="BNCI01000001">
    <property type="protein sequence ID" value="GHF15245.1"/>
    <property type="molecule type" value="Genomic_DNA"/>
</dbReference>
<dbReference type="SUPFAM" id="SSF47413">
    <property type="entry name" value="lambda repressor-like DNA-binding domains"/>
    <property type="match status" value="1"/>
</dbReference>
<dbReference type="CDD" id="cd00093">
    <property type="entry name" value="HTH_XRE"/>
    <property type="match status" value="1"/>
</dbReference>
<dbReference type="InterPro" id="IPR010982">
    <property type="entry name" value="Lambda_DNA-bd_dom_sf"/>
</dbReference>
<reference evidence="2" key="1">
    <citation type="journal article" date="2014" name="Int. J. Syst. Evol. Microbiol.">
        <title>Complete genome sequence of Corynebacterium casei LMG S-19264T (=DSM 44701T), isolated from a smear-ripened cheese.</title>
        <authorList>
            <consortium name="US DOE Joint Genome Institute (JGI-PGF)"/>
            <person name="Walter F."/>
            <person name="Albersmeier A."/>
            <person name="Kalinowski J."/>
            <person name="Ruckert C."/>
        </authorList>
    </citation>
    <scope>NUCLEOTIDE SEQUENCE</scope>
    <source>
        <strain evidence="2">KCTC 42590</strain>
    </source>
</reference>
<comment type="caution">
    <text evidence="2">The sequence shown here is derived from an EMBL/GenBank/DDBJ whole genome shotgun (WGS) entry which is preliminary data.</text>
</comment>
<name>A0A919E596_9PROT</name>
<dbReference type="Proteomes" id="UP000630923">
    <property type="component" value="Unassembled WGS sequence"/>
</dbReference>